<gene>
    <name evidence="3" type="ORF">E1284_24900</name>
</gene>
<name>A0A4R4NXE5_9ACTN</name>
<dbReference type="PROSITE" id="PS51387">
    <property type="entry name" value="FAD_PCMH"/>
    <property type="match status" value="1"/>
</dbReference>
<dbReference type="InterPro" id="IPR016167">
    <property type="entry name" value="FAD-bd_PCMH_sub1"/>
</dbReference>
<reference evidence="3 4" key="1">
    <citation type="submission" date="2019-03" db="EMBL/GenBank/DDBJ databases">
        <title>Draft genome sequences of novel Actinobacteria.</title>
        <authorList>
            <person name="Sahin N."/>
            <person name="Ay H."/>
            <person name="Saygin H."/>
        </authorList>
    </citation>
    <scope>NUCLEOTIDE SEQUENCE [LARGE SCALE GENOMIC DNA]</scope>
    <source>
        <strain evidence="3 4">DSM 45347</strain>
    </source>
</reference>
<dbReference type="InterPro" id="IPR036683">
    <property type="entry name" value="CO_DH_flav_C_dom_sf"/>
</dbReference>
<keyword evidence="1" id="KW-0560">Oxidoreductase</keyword>
<dbReference type="Gene3D" id="3.30.43.10">
    <property type="entry name" value="Uridine Diphospho-n-acetylenolpyruvylglucosamine Reductase, domain 2"/>
    <property type="match status" value="1"/>
</dbReference>
<dbReference type="GO" id="GO:0016491">
    <property type="term" value="F:oxidoreductase activity"/>
    <property type="evidence" value="ECO:0007669"/>
    <property type="project" value="UniProtKB-KW"/>
</dbReference>
<accession>A0A4R4NXE5</accession>
<dbReference type="RefSeq" id="WP_131942555.1">
    <property type="nucleotide sequence ID" value="NZ_BAAAMX010000042.1"/>
</dbReference>
<dbReference type="GO" id="GO:0071949">
    <property type="term" value="F:FAD binding"/>
    <property type="evidence" value="ECO:0007669"/>
    <property type="project" value="InterPro"/>
</dbReference>
<comment type="caution">
    <text evidence="3">The sequence shown here is derived from an EMBL/GenBank/DDBJ whole genome shotgun (WGS) entry which is preliminary data.</text>
</comment>
<dbReference type="InterPro" id="IPR016166">
    <property type="entry name" value="FAD-bd_PCMH"/>
</dbReference>
<dbReference type="OrthoDB" id="9814706at2"/>
<dbReference type="Gene3D" id="3.30.465.10">
    <property type="match status" value="2"/>
</dbReference>
<dbReference type="Pfam" id="PF00941">
    <property type="entry name" value="FAD_binding_5"/>
    <property type="match status" value="1"/>
</dbReference>
<dbReference type="Gene3D" id="3.30.390.50">
    <property type="entry name" value="CO dehydrogenase flavoprotein, C-terminal domain"/>
    <property type="match status" value="1"/>
</dbReference>
<dbReference type="SMART" id="SM01092">
    <property type="entry name" value="CO_deh_flav_C"/>
    <property type="match status" value="1"/>
</dbReference>
<keyword evidence="4" id="KW-1185">Reference proteome</keyword>
<evidence type="ECO:0000313" key="3">
    <source>
        <dbReference type="EMBL" id="TDC12152.1"/>
    </source>
</evidence>
<dbReference type="InterPro" id="IPR016169">
    <property type="entry name" value="FAD-bd_PCMH_sub2"/>
</dbReference>
<feature type="domain" description="FAD-binding PCMH-type" evidence="2">
    <location>
        <begin position="1"/>
        <end position="229"/>
    </location>
</feature>
<evidence type="ECO:0000256" key="1">
    <source>
        <dbReference type="ARBA" id="ARBA00023002"/>
    </source>
</evidence>
<dbReference type="SUPFAM" id="SSF56176">
    <property type="entry name" value="FAD-binding/transporter-associated domain-like"/>
    <property type="match status" value="1"/>
</dbReference>
<dbReference type="EMBL" id="SMJW01000142">
    <property type="protein sequence ID" value="TDC12152.1"/>
    <property type="molecule type" value="Genomic_DNA"/>
</dbReference>
<dbReference type="AlphaFoldDB" id="A0A4R4NXE5"/>
<organism evidence="3 4">
    <name type="scientific">Actinomadura bangladeshensis</name>
    <dbReference type="NCBI Taxonomy" id="453573"/>
    <lineage>
        <taxon>Bacteria</taxon>
        <taxon>Bacillati</taxon>
        <taxon>Actinomycetota</taxon>
        <taxon>Actinomycetes</taxon>
        <taxon>Streptosporangiales</taxon>
        <taxon>Thermomonosporaceae</taxon>
        <taxon>Actinomadura</taxon>
    </lineage>
</organism>
<dbReference type="SUPFAM" id="SSF55447">
    <property type="entry name" value="CO dehydrogenase flavoprotein C-terminal domain-like"/>
    <property type="match status" value="1"/>
</dbReference>
<protein>
    <submittedName>
        <fullName evidence="3">Xanthine dehydrogenase family protein subunit M</fullName>
    </submittedName>
</protein>
<dbReference type="PANTHER" id="PTHR42659:SF1">
    <property type="entry name" value="OXIDOREDUCTASE"/>
    <property type="match status" value="1"/>
</dbReference>
<dbReference type="Proteomes" id="UP000295431">
    <property type="component" value="Unassembled WGS sequence"/>
</dbReference>
<proteinExistence type="predicted"/>
<dbReference type="InterPro" id="IPR051312">
    <property type="entry name" value="Diverse_Substr_Oxidored"/>
</dbReference>
<dbReference type="PANTHER" id="PTHR42659">
    <property type="entry name" value="XANTHINE DEHYDROGENASE SUBUNIT C-RELATED"/>
    <property type="match status" value="1"/>
</dbReference>
<sequence>MRPFAYARATTAEDARAEHAMAWDGDGDGNGAHYLGGGTNLVDLMRLGVEEPSKLVDVTRLPYDRIERDADGTLLIGAAVTNSGLAADWTVREEFPMLAKAVLSGASGQLRNLATVGGNLLQRTRCPYFQDTSKPCNKRAPGTGCPARDGENQNLAILGHSAACVATHPSDMAVALMALDASVRVLGRDGERTVPLDDFYRLPGDEPRHDTTLDRGDLITGVVVPPLRMPAVYRKVRERASFAFALVSVAAALEVRGGTIQDVRLALGGVAHKPWRARNAEDVLRGAALTGEALARAADAELAAAEPLRRNGYKVPLARNLIVQTLTELGEGR</sequence>
<evidence type="ECO:0000313" key="4">
    <source>
        <dbReference type="Proteomes" id="UP000295431"/>
    </source>
</evidence>
<dbReference type="InterPro" id="IPR002346">
    <property type="entry name" value="Mopterin_DH_FAD-bd"/>
</dbReference>
<dbReference type="InterPro" id="IPR036318">
    <property type="entry name" value="FAD-bd_PCMH-like_sf"/>
</dbReference>
<dbReference type="InterPro" id="IPR005107">
    <property type="entry name" value="CO_DH_flav_C"/>
</dbReference>
<evidence type="ECO:0000259" key="2">
    <source>
        <dbReference type="PROSITE" id="PS51387"/>
    </source>
</evidence>
<dbReference type="Pfam" id="PF03450">
    <property type="entry name" value="CO_deh_flav_C"/>
    <property type="match status" value="1"/>
</dbReference>